<comment type="caution">
    <text evidence="4">The sequence shown here is derived from an EMBL/GenBank/DDBJ whole genome shotgun (WGS) entry which is preliminary data.</text>
</comment>
<dbReference type="PANTHER" id="PTHR43861:SF1">
    <property type="entry name" value="TRANS-ACONITATE 2-METHYLTRANSFERASE"/>
    <property type="match status" value="1"/>
</dbReference>
<evidence type="ECO:0000256" key="2">
    <source>
        <dbReference type="ARBA" id="ARBA00022679"/>
    </source>
</evidence>
<reference evidence="4 5" key="1">
    <citation type="journal article" date="2023" name="Plant Dis.">
        <title>First Report of Diplodia intermedia Causing Canker and Dieback Diseases on Apple Trees in Canada.</title>
        <authorList>
            <person name="Ellouze W."/>
            <person name="Ilyukhin E."/>
            <person name="Sulman M."/>
            <person name="Ali S."/>
        </authorList>
    </citation>
    <scope>NUCLEOTIDE SEQUENCE [LARGE SCALE GENOMIC DNA]</scope>
    <source>
        <strain evidence="4 5">M45-28</strain>
    </source>
</reference>
<protein>
    <recommendedName>
        <fullName evidence="3">Methyltransferase domain-containing protein</fullName>
    </recommendedName>
</protein>
<dbReference type="InterPro" id="IPR023149">
    <property type="entry name" value="Trans_acon_MeTrfase_C"/>
</dbReference>
<proteinExistence type="predicted"/>
<dbReference type="PANTHER" id="PTHR43861">
    <property type="entry name" value="TRANS-ACONITATE 2-METHYLTRANSFERASE-RELATED"/>
    <property type="match status" value="1"/>
</dbReference>
<dbReference type="EMBL" id="JAKEKT020000021">
    <property type="protein sequence ID" value="KAL1645005.1"/>
    <property type="molecule type" value="Genomic_DNA"/>
</dbReference>
<dbReference type="CDD" id="cd02440">
    <property type="entry name" value="AdoMet_MTases"/>
    <property type="match status" value="1"/>
</dbReference>
<feature type="domain" description="Methyltransferase" evidence="3">
    <location>
        <begin position="70"/>
        <end position="162"/>
    </location>
</feature>
<sequence>MASSSSSSAIDWNAANYLRFADERTRPARDLLAAIPPLPSSSPRIIDLGCGPANSTALLAARYGCISDDDAAAASGNTTTTAATGARITGVDSSPDMLAKARAALPGARFVEGDLRTYEPAAAADDGDGIDLFFSNAALHWLPPAELLPCIKRWIARLAPGGVFAMQVPDNVREPSHALMGEAARACGLGESVAGMGRAPFPEARVLVEELSAGGLCAGVDVWETVYWHRLEGGHGAIVDWFRESGFRPFLEAVGSEEGRREMEGAYAELLRDAYPVLADGRSVLLRFPRLFLVCVRK</sequence>
<evidence type="ECO:0000313" key="4">
    <source>
        <dbReference type="EMBL" id="KAL1645005.1"/>
    </source>
</evidence>
<organism evidence="4 5">
    <name type="scientific">Diplodia intermedia</name>
    <dbReference type="NCBI Taxonomy" id="856260"/>
    <lineage>
        <taxon>Eukaryota</taxon>
        <taxon>Fungi</taxon>
        <taxon>Dikarya</taxon>
        <taxon>Ascomycota</taxon>
        <taxon>Pezizomycotina</taxon>
        <taxon>Dothideomycetes</taxon>
        <taxon>Dothideomycetes incertae sedis</taxon>
        <taxon>Botryosphaeriales</taxon>
        <taxon>Botryosphaeriaceae</taxon>
        <taxon>Diplodia</taxon>
    </lineage>
</organism>
<accession>A0ABR3TUS7</accession>
<dbReference type="SUPFAM" id="SSF53335">
    <property type="entry name" value="S-adenosyl-L-methionine-dependent methyltransferases"/>
    <property type="match status" value="1"/>
</dbReference>
<dbReference type="Proteomes" id="UP001521184">
    <property type="component" value="Unassembled WGS sequence"/>
</dbReference>
<keyword evidence="2" id="KW-0808">Transferase</keyword>
<evidence type="ECO:0000313" key="5">
    <source>
        <dbReference type="Proteomes" id="UP001521184"/>
    </source>
</evidence>
<gene>
    <name evidence="4" type="ORF">SLS58_004076</name>
</gene>
<keyword evidence="1" id="KW-0489">Methyltransferase</keyword>
<dbReference type="InterPro" id="IPR029063">
    <property type="entry name" value="SAM-dependent_MTases_sf"/>
</dbReference>
<dbReference type="Pfam" id="PF13649">
    <property type="entry name" value="Methyltransf_25"/>
    <property type="match status" value="1"/>
</dbReference>
<evidence type="ECO:0000259" key="3">
    <source>
        <dbReference type="Pfam" id="PF13649"/>
    </source>
</evidence>
<name>A0ABR3TUS7_9PEZI</name>
<dbReference type="Gene3D" id="3.40.50.150">
    <property type="entry name" value="Vaccinia Virus protein VP39"/>
    <property type="match status" value="1"/>
</dbReference>
<dbReference type="InterPro" id="IPR041698">
    <property type="entry name" value="Methyltransf_25"/>
</dbReference>
<dbReference type="Gene3D" id="1.10.150.290">
    <property type="entry name" value="S-adenosyl-L-methionine-dependent methyltransferases"/>
    <property type="match status" value="1"/>
</dbReference>
<evidence type="ECO:0000256" key="1">
    <source>
        <dbReference type="ARBA" id="ARBA00022603"/>
    </source>
</evidence>
<keyword evidence="5" id="KW-1185">Reference proteome</keyword>